<feature type="non-terminal residue" evidence="2">
    <location>
        <position position="1"/>
    </location>
</feature>
<name>A0A7J8ZDC3_9ROSI</name>
<sequence>WLHFRLGLQCSWFIWPPFPSLELVLTQQGVLELPSYTTKTMLGMTIVFLFCFTVGVLGWTLHWSCTCCSLPPDNH</sequence>
<evidence type="ECO:0000256" key="1">
    <source>
        <dbReference type="SAM" id="Phobius"/>
    </source>
</evidence>
<dbReference type="Proteomes" id="UP000593574">
    <property type="component" value="Unassembled WGS sequence"/>
</dbReference>
<protein>
    <submittedName>
        <fullName evidence="2">Uncharacterized protein</fullName>
    </submittedName>
</protein>
<comment type="caution">
    <text evidence="2">The sequence shown here is derived from an EMBL/GenBank/DDBJ whole genome shotgun (WGS) entry which is preliminary data.</text>
</comment>
<keyword evidence="1" id="KW-1133">Transmembrane helix</keyword>
<dbReference type="AlphaFoldDB" id="A0A7J8ZDC3"/>
<keyword evidence="3" id="KW-1185">Reference proteome</keyword>
<evidence type="ECO:0000313" key="3">
    <source>
        <dbReference type="Proteomes" id="UP000593574"/>
    </source>
</evidence>
<keyword evidence="1" id="KW-0812">Transmembrane</keyword>
<feature type="transmembrane region" description="Helical" evidence="1">
    <location>
        <begin position="41"/>
        <end position="61"/>
    </location>
</feature>
<gene>
    <name evidence="2" type="ORF">Golax_024862</name>
</gene>
<proteinExistence type="predicted"/>
<accession>A0A7J8ZDC3</accession>
<organism evidence="2 3">
    <name type="scientific">Gossypium laxum</name>
    <dbReference type="NCBI Taxonomy" id="34288"/>
    <lineage>
        <taxon>Eukaryota</taxon>
        <taxon>Viridiplantae</taxon>
        <taxon>Streptophyta</taxon>
        <taxon>Embryophyta</taxon>
        <taxon>Tracheophyta</taxon>
        <taxon>Spermatophyta</taxon>
        <taxon>Magnoliopsida</taxon>
        <taxon>eudicotyledons</taxon>
        <taxon>Gunneridae</taxon>
        <taxon>Pentapetalae</taxon>
        <taxon>rosids</taxon>
        <taxon>malvids</taxon>
        <taxon>Malvales</taxon>
        <taxon>Malvaceae</taxon>
        <taxon>Malvoideae</taxon>
        <taxon>Gossypium</taxon>
    </lineage>
</organism>
<reference evidence="2 3" key="1">
    <citation type="journal article" date="2019" name="Genome Biol. Evol.">
        <title>Insights into the evolution of the New World diploid cottons (Gossypium, subgenus Houzingenia) based on genome sequencing.</title>
        <authorList>
            <person name="Grover C.E."/>
            <person name="Arick M.A. 2nd"/>
            <person name="Thrash A."/>
            <person name="Conover J.L."/>
            <person name="Sanders W.S."/>
            <person name="Peterson D.G."/>
            <person name="Frelichowski J.E."/>
            <person name="Scheffler J.A."/>
            <person name="Scheffler B.E."/>
            <person name="Wendel J.F."/>
        </authorList>
    </citation>
    <scope>NUCLEOTIDE SEQUENCE [LARGE SCALE GENOMIC DNA]</scope>
    <source>
        <strain evidence="2">4</strain>
        <tissue evidence="2">Leaf</tissue>
    </source>
</reference>
<dbReference type="EMBL" id="JABEZV010000004">
    <property type="protein sequence ID" value="MBA0709843.1"/>
    <property type="molecule type" value="Genomic_DNA"/>
</dbReference>
<keyword evidence="1" id="KW-0472">Membrane</keyword>
<evidence type="ECO:0000313" key="2">
    <source>
        <dbReference type="EMBL" id="MBA0709843.1"/>
    </source>
</evidence>